<evidence type="ECO:0000256" key="1">
    <source>
        <dbReference type="SAM" id="Phobius"/>
    </source>
</evidence>
<reference evidence="2" key="1">
    <citation type="journal article" date="2017" name="Genome Announc.">
        <title>Whole-Genome Sequence of Photobacterium damselae subsp. piscicida Strain 91-197, Isolated from Hybrid Striped Bass (Morone sp.) in the United States.</title>
        <authorList>
            <person name="Teru Y."/>
            <person name="Hikima J."/>
            <person name="Kono T."/>
            <person name="Sakai M."/>
            <person name="Takano T."/>
            <person name="Hawke J.P."/>
            <person name="Takeyama H."/>
            <person name="Aoki T."/>
        </authorList>
    </citation>
    <scope>NUCLEOTIDE SEQUENCE</scope>
    <source>
        <strain evidence="2">91-197</strain>
    </source>
</reference>
<evidence type="ECO:0000313" key="3">
    <source>
        <dbReference type="EMBL" id="QOD56658.1"/>
    </source>
</evidence>
<evidence type="ECO:0008006" key="6">
    <source>
        <dbReference type="Google" id="ProtNLM"/>
    </source>
</evidence>
<proteinExistence type="predicted"/>
<keyword evidence="1" id="KW-1133">Transmembrane helix</keyword>
<evidence type="ECO:0000313" key="4">
    <source>
        <dbReference type="Proteomes" id="UP000218676"/>
    </source>
</evidence>
<dbReference type="EMBL" id="CP061854">
    <property type="protein sequence ID" value="QOD56658.1"/>
    <property type="molecule type" value="Genomic_DNA"/>
</dbReference>
<sequence length="159" mass="18070">MKLTRRGWNNVMIIGVISFIAIIQLPELIKAHLAKTSTPQAPQAHIISLLPANAHINQLRFRQHDIDLLPHGWRIRPSSQQAPETFVNHWQSLQGTEVLPEMLAKLKPLLTDPQTVEIGLVGHNEPARITVYQLPKFWLMQNPQGKWLAISVDNGYLFP</sequence>
<dbReference type="Proteomes" id="UP000218676">
    <property type="component" value="Chromosome 1"/>
</dbReference>
<dbReference type="EMBL" id="AP018045">
    <property type="protein sequence ID" value="BAX54468.1"/>
    <property type="molecule type" value="Genomic_DNA"/>
</dbReference>
<evidence type="ECO:0000313" key="2">
    <source>
        <dbReference type="EMBL" id="BAX54468.1"/>
    </source>
</evidence>
<evidence type="ECO:0000313" key="5">
    <source>
        <dbReference type="Proteomes" id="UP000516656"/>
    </source>
</evidence>
<dbReference type="Proteomes" id="UP000516656">
    <property type="component" value="Chromosome 1"/>
</dbReference>
<organism evidence="2 4">
    <name type="scientific">Photobacterium damsela subsp. piscicida</name>
    <name type="common">Pasteurella piscicida</name>
    <dbReference type="NCBI Taxonomy" id="38294"/>
    <lineage>
        <taxon>Bacteria</taxon>
        <taxon>Pseudomonadati</taxon>
        <taxon>Pseudomonadota</taxon>
        <taxon>Gammaproteobacteria</taxon>
        <taxon>Vibrionales</taxon>
        <taxon>Vibrionaceae</taxon>
        <taxon>Photobacterium</taxon>
    </lineage>
</organism>
<keyword evidence="1" id="KW-0472">Membrane</keyword>
<gene>
    <name evidence="3" type="ORF">IC627_00765</name>
    <name evidence="2" type="ORF">PDPUS_1_03094</name>
</gene>
<dbReference type="RefSeq" id="WP_044173987.1">
    <property type="nucleotide sequence ID" value="NZ_AP018045.1"/>
</dbReference>
<protein>
    <recommendedName>
        <fullName evidence="6">DUF4340 domain-containing protein</fullName>
    </recommendedName>
</protein>
<feature type="transmembrane region" description="Helical" evidence="1">
    <location>
        <begin position="7"/>
        <end position="25"/>
    </location>
</feature>
<accession>A0A1Q9H2A1</accession>
<dbReference type="AlphaFoldDB" id="A0A1Q9H2A1"/>
<name>A0A1Q9H2A1_PHODP</name>
<reference evidence="4" key="2">
    <citation type="submission" date="2017-05" db="EMBL/GenBank/DDBJ databases">
        <title>Whole genome sequence of fish pathogenic bacteria, Photobacterium damselae subsp. piscicida, strain 91-197, isolated from hybrid striped bass (Morone sp.) in USA.</title>
        <authorList>
            <person name="Teru Y."/>
            <person name="Hikima J."/>
            <person name="Kono T."/>
            <person name="Sakai M."/>
            <person name="Takano T."/>
            <person name="Hawke J.P."/>
            <person name="Takeyama H."/>
            <person name="Aoki T."/>
        </authorList>
    </citation>
    <scope>NUCLEOTIDE SEQUENCE [LARGE SCALE GENOMIC DNA]</scope>
    <source>
        <strain evidence="4">91-197</strain>
    </source>
</reference>
<keyword evidence="1" id="KW-0812">Transmembrane</keyword>
<reference evidence="3 5" key="3">
    <citation type="submission" date="2020-09" db="EMBL/GenBank/DDBJ databases">
        <title>Complete, closed and curated genome sequences of Photobacterium damselae subsp. piscicida isolates from Australia indicate localised evolution and additional plasmid-borne pathogenicity mechanisms.</title>
        <authorList>
            <person name="Baseggio L."/>
            <person name="Silayeva O."/>
            <person name="Buller N."/>
            <person name="Landos M."/>
            <person name="Engelstaedter J."/>
            <person name="Barnes A.C."/>
        </authorList>
    </citation>
    <scope>NUCLEOTIDE SEQUENCE [LARGE SCALE GENOMIC DNA]</scope>
    <source>
        <strain evidence="3 5">AS-16-0540-1</strain>
    </source>
</reference>